<protein>
    <submittedName>
        <fullName evidence="1">Uncharacterized protein</fullName>
    </submittedName>
</protein>
<reference evidence="1 2" key="1">
    <citation type="submission" date="2018-06" db="EMBL/GenBank/DDBJ databases">
        <title>A transcriptomic atlas of mushroom development highlights an independent origin of complex multicellularity.</title>
        <authorList>
            <consortium name="DOE Joint Genome Institute"/>
            <person name="Krizsan K."/>
            <person name="Almasi E."/>
            <person name="Merenyi Z."/>
            <person name="Sahu N."/>
            <person name="Viragh M."/>
            <person name="Koszo T."/>
            <person name="Mondo S."/>
            <person name="Kiss B."/>
            <person name="Balint B."/>
            <person name="Kues U."/>
            <person name="Barry K."/>
            <person name="Hegedus J.C."/>
            <person name="Henrissat B."/>
            <person name="Johnson J."/>
            <person name="Lipzen A."/>
            <person name="Ohm R."/>
            <person name="Nagy I."/>
            <person name="Pangilinan J."/>
            <person name="Yan J."/>
            <person name="Xiong Y."/>
            <person name="Grigoriev I.V."/>
            <person name="Hibbett D.S."/>
            <person name="Nagy L.G."/>
        </authorList>
    </citation>
    <scope>NUCLEOTIDE SEQUENCE [LARGE SCALE GENOMIC DNA]</scope>
    <source>
        <strain evidence="1 2">SZMC22713</strain>
    </source>
</reference>
<dbReference type="VEuPathDB" id="FungiDB:BD410DRAFT_794102"/>
<dbReference type="AlphaFoldDB" id="A0A4Y7PSZ1"/>
<sequence length="59" mass="6940">MKLRKVSLYGCDFAPYEQLLDAPRIIRCIEEGLQFVIGPSQSYQRQYRMDDPLTIGWTE</sequence>
<keyword evidence="2" id="KW-1185">Reference proteome</keyword>
<name>A0A4Y7PSZ1_9AGAM</name>
<evidence type="ECO:0000313" key="2">
    <source>
        <dbReference type="Proteomes" id="UP000294933"/>
    </source>
</evidence>
<dbReference type="EMBL" id="ML170218">
    <property type="protein sequence ID" value="TDL17640.1"/>
    <property type="molecule type" value="Genomic_DNA"/>
</dbReference>
<evidence type="ECO:0000313" key="1">
    <source>
        <dbReference type="EMBL" id="TDL17640.1"/>
    </source>
</evidence>
<gene>
    <name evidence="1" type="ORF">BD410DRAFT_794102</name>
</gene>
<accession>A0A4Y7PSZ1</accession>
<proteinExistence type="predicted"/>
<organism evidence="1 2">
    <name type="scientific">Rickenella mellea</name>
    <dbReference type="NCBI Taxonomy" id="50990"/>
    <lineage>
        <taxon>Eukaryota</taxon>
        <taxon>Fungi</taxon>
        <taxon>Dikarya</taxon>
        <taxon>Basidiomycota</taxon>
        <taxon>Agaricomycotina</taxon>
        <taxon>Agaricomycetes</taxon>
        <taxon>Hymenochaetales</taxon>
        <taxon>Rickenellaceae</taxon>
        <taxon>Rickenella</taxon>
    </lineage>
</organism>
<dbReference type="Proteomes" id="UP000294933">
    <property type="component" value="Unassembled WGS sequence"/>
</dbReference>